<comment type="subcellular location">
    <subcellularLocation>
        <location evidence="1">Membrane</location>
        <topology evidence="1">Multi-pass membrane protein</topology>
    </subcellularLocation>
</comment>
<evidence type="ECO:0000256" key="3">
    <source>
        <dbReference type="ARBA" id="ARBA00022448"/>
    </source>
</evidence>
<keyword evidence="4 13" id="KW-0894">Sodium channel</keyword>
<keyword evidence="7" id="KW-0915">Sodium</keyword>
<gene>
    <name evidence="14" type="ORF">DdX_17806</name>
</gene>
<evidence type="ECO:0000256" key="8">
    <source>
        <dbReference type="ARBA" id="ARBA00023065"/>
    </source>
</evidence>
<evidence type="ECO:0000256" key="12">
    <source>
        <dbReference type="ARBA" id="ARBA00023303"/>
    </source>
</evidence>
<dbReference type="InterPro" id="IPR001873">
    <property type="entry name" value="ENaC"/>
</dbReference>
<evidence type="ECO:0000256" key="6">
    <source>
        <dbReference type="ARBA" id="ARBA00022989"/>
    </source>
</evidence>
<dbReference type="GO" id="GO:0005272">
    <property type="term" value="F:sodium channel activity"/>
    <property type="evidence" value="ECO:0007669"/>
    <property type="project" value="UniProtKB-KW"/>
</dbReference>
<evidence type="ECO:0000256" key="2">
    <source>
        <dbReference type="ARBA" id="ARBA00007193"/>
    </source>
</evidence>
<evidence type="ECO:0000313" key="14">
    <source>
        <dbReference type="EMBL" id="KAI1698600.1"/>
    </source>
</evidence>
<dbReference type="AlphaFoldDB" id="A0AAD4MKQ8"/>
<proteinExistence type="inferred from homology"/>
<evidence type="ECO:0000256" key="1">
    <source>
        <dbReference type="ARBA" id="ARBA00004141"/>
    </source>
</evidence>
<evidence type="ECO:0000256" key="9">
    <source>
        <dbReference type="ARBA" id="ARBA00023136"/>
    </source>
</evidence>
<evidence type="ECO:0000256" key="5">
    <source>
        <dbReference type="ARBA" id="ARBA00022692"/>
    </source>
</evidence>
<evidence type="ECO:0000313" key="15">
    <source>
        <dbReference type="Proteomes" id="UP001201812"/>
    </source>
</evidence>
<keyword evidence="3 13" id="KW-0813">Transport</keyword>
<keyword evidence="15" id="KW-1185">Reference proteome</keyword>
<keyword evidence="6" id="KW-1133">Transmembrane helix</keyword>
<dbReference type="GO" id="GO:0016020">
    <property type="term" value="C:membrane"/>
    <property type="evidence" value="ECO:0007669"/>
    <property type="project" value="UniProtKB-SubCell"/>
</dbReference>
<name>A0AAD4MKQ8_9BILA</name>
<protein>
    <submittedName>
        <fullName evidence="14">Amiloride-sensitive sodium channel domain-containing protein</fullName>
    </submittedName>
</protein>
<reference evidence="14" key="1">
    <citation type="submission" date="2022-01" db="EMBL/GenBank/DDBJ databases">
        <title>Genome Sequence Resource for Two Populations of Ditylenchus destructor, the Migratory Endoparasitic Phytonematode.</title>
        <authorList>
            <person name="Zhang H."/>
            <person name="Lin R."/>
            <person name="Xie B."/>
        </authorList>
    </citation>
    <scope>NUCLEOTIDE SEQUENCE</scope>
    <source>
        <strain evidence="14">BazhouSP</strain>
    </source>
</reference>
<keyword evidence="11 13" id="KW-0739">Sodium transport</keyword>
<sequence length="163" mass="19139">MKLPSITVCPKNPDALDYKKIIRDIGKRLPRIDRFTLGRLLAFVIAGAGFSNVNEVLHQVSPNEMQRLSAMYRRWKGNRSLVEFYTTLIEKNGYRCDEFFSDCYYGFEKLNCCEIFRPYYVMLRGRCFRIDNFTQKDPDASGKLRIYMNQLHSRLSERAGLQV</sequence>
<keyword evidence="5 13" id="KW-0812">Transmembrane</keyword>
<keyword evidence="12 13" id="KW-0407">Ion channel</keyword>
<evidence type="ECO:0000256" key="7">
    <source>
        <dbReference type="ARBA" id="ARBA00023053"/>
    </source>
</evidence>
<evidence type="ECO:0000256" key="4">
    <source>
        <dbReference type="ARBA" id="ARBA00022461"/>
    </source>
</evidence>
<dbReference type="EMBL" id="JAKKPZ010000211">
    <property type="protein sequence ID" value="KAI1698600.1"/>
    <property type="molecule type" value="Genomic_DNA"/>
</dbReference>
<keyword evidence="10" id="KW-0325">Glycoprotein</keyword>
<evidence type="ECO:0000256" key="13">
    <source>
        <dbReference type="RuleBase" id="RU000679"/>
    </source>
</evidence>
<accession>A0AAD4MKQ8</accession>
<keyword evidence="9" id="KW-0472">Membrane</keyword>
<dbReference type="Pfam" id="PF00858">
    <property type="entry name" value="ASC"/>
    <property type="match status" value="1"/>
</dbReference>
<comment type="similarity">
    <text evidence="2 13">Belongs to the amiloride-sensitive sodium channel (TC 1.A.6) family.</text>
</comment>
<evidence type="ECO:0000256" key="10">
    <source>
        <dbReference type="ARBA" id="ARBA00023180"/>
    </source>
</evidence>
<organism evidence="14 15">
    <name type="scientific">Ditylenchus destructor</name>
    <dbReference type="NCBI Taxonomy" id="166010"/>
    <lineage>
        <taxon>Eukaryota</taxon>
        <taxon>Metazoa</taxon>
        <taxon>Ecdysozoa</taxon>
        <taxon>Nematoda</taxon>
        <taxon>Chromadorea</taxon>
        <taxon>Rhabditida</taxon>
        <taxon>Tylenchina</taxon>
        <taxon>Tylenchomorpha</taxon>
        <taxon>Sphaerularioidea</taxon>
        <taxon>Anguinidae</taxon>
        <taxon>Anguininae</taxon>
        <taxon>Ditylenchus</taxon>
    </lineage>
</organism>
<evidence type="ECO:0000256" key="11">
    <source>
        <dbReference type="ARBA" id="ARBA00023201"/>
    </source>
</evidence>
<keyword evidence="8 13" id="KW-0406">Ion transport</keyword>
<comment type="caution">
    <text evidence="14">The sequence shown here is derived from an EMBL/GenBank/DDBJ whole genome shotgun (WGS) entry which is preliminary data.</text>
</comment>
<dbReference type="Proteomes" id="UP001201812">
    <property type="component" value="Unassembled WGS sequence"/>
</dbReference>